<dbReference type="Proteomes" id="UP000598820">
    <property type="component" value="Unassembled WGS sequence"/>
</dbReference>
<dbReference type="AlphaFoldDB" id="A0A926Y4J5"/>
<dbReference type="EMBL" id="JACWZY010000021">
    <property type="protein sequence ID" value="MBD2703310.1"/>
    <property type="molecule type" value="Genomic_DNA"/>
</dbReference>
<evidence type="ECO:0000313" key="1">
    <source>
        <dbReference type="EMBL" id="MBD2703310.1"/>
    </source>
</evidence>
<evidence type="ECO:0008006" key="3">
    <source>
        <dbReference type="Google" id="ProtNLM"/>
    </source>
</evidence>
<accession>A0A926Y4J5</accession>
<name>A0A926Y4J5_9BACT</name>
<proteinExistence type="predicted"/>
<dbReference type="RefSeq" id="WP_190889161.1">
    <property type="nucleotide sequence ID" value="NZ_JACWZY010000021.1"/>
</dbReference>
<comment type="caution">
    <text evidence="1">The sequence shown here is derived from an EMBL/GenBank/DDBJ whole genome shotgun (WGS) entry which is preliminary data.</text>
</comment>
<gene>
    <name evidence="1" type="ORF">IC229_21875</name>
</gene>
<evidence type="ECO:0000313" key="2">
    <source>
        <dbReference type="Proteomes" id="UP000598820"/>
    </source>
</evidence>
<sequence length="172" mass="19678">MNWSTMISRLIKSRVLESDEDYEPFDELLLWMDDNPSKLDPFLIKILLNGFFDDTSNPDYMYSLIHGLNAVNNKNPDSYFKEVFDGASIIYPHAINWYTTILANGLITQRDNNKRFMAALMSTSVQNLTIIKETITSLIASSTQYISDRSHLEIVSNGRDALETIESLDILN</sequence>
<protein>
    <recommendedName>
        <fullName evidence="3">Immunity protein 30 domain-containing protein</fullName>
    </recommendedName>
</protein>
<organism evidence="1 2">
    <name type="scientific">Spirosoma profusum</name>
    <dbReference type="NCBI Taxonomy" id="2771354"/>
    <lineage>
        <taxon>Bacteria</taxon>
        <taxon>Pseudomonadati</taxon>
        <taxon>Bacteroidota</taxon>
        <taxon>Cytophagia</taxon>
        <taxon>Cytophagales</taxon>
        <taxon>Cytophagaceae</taxon>
        <taxon>Spirosoma</taxon>
    </lineage>
</organism>
<reference evidence="1" key="1">
    <citation type="submission" date="2020-09" db="EMBL/GenBank/DDBJ databases">
        <authorList>
            <person name="Kim M.K."/>
        </authorList>
    </citation>
    <scope>NUCLEOTIDE SEQUENCE</scope>
    <source>
        <strain evidence="1">BT702</strain>
    </source>
</reference>
<keyword evidence="2" id="KW-1185">Reference proteome</keyword>